<evidence type="ECO:0000313" key="2">
    <source>
        <dbReference type="EMBL" id="KKM25565.1"/>
    </source>
</evidence>
<dbReference type="AlphaFoldDB" id="A0A0F9LDQ6"/>
<feature type="transmembrane region" description="Helical" evidence="1">
    <location>
        <begin position="87"/>
        <end position="108"/>
    </location>
</feature>
<comment type="caution">
    <text evidence="2">The sequence shown here is derived from an EMBL/GenBank/DDBJ whole genome shotgun (WGS) entry which is preliminary data.</text>
</comment>
<gene>
    <name evidence="2" type="ORF">LCGC14_1593720</name>
</gene>
<accession>A0A0F9LDQ6</accession>
<feature type="transmembrane region" description="Helical" evidence="1">
    <location>
        <begin position="236"/>
        <end position="259"/>
    </location>
</feature>
<keyword evidence="1" id="KW-1133">Transmembrane helix</keyword>
<protein>
    <submittedName>
        <fullName evidence="2">Uncharacterized protein</fullName>
    </submittedName>
</protein>
<name>A0A0F9LDQ6_9ZZZZ</name>
<proteinExistence type="predicted"/>
<reference evidence="2" key="1">
    <citation type="journal article" date="2015" name="Nature">
        <title>Complex archaea that bridge the gap between prokaryotes and eukaryotes.</title>
        <authorList>
            <person name="Spang A."/>
            <person name="Saw J.H."/>
            <person name="Jorgensen S.L."/>
            <person name="Zaremba-Niedzwiedzka K."/>
            <person name="Martijn J."/>
            <person name="Lind A.E."/>
            <person name="van Eijk R."/>
            <person name="Schleper C."/>
            <person name="Guy L."/>
            <person name="Ettema T.J."/>
        </authorList>
    </citation>
    <scope>NUCLEOTIDE SEQUENCE</scope>
</reference>
<sequence>MLGTIFLSLNIVFDKPETALYWKDPEKRALLINIKMKQSFFETIVVFIVNFIILILSPFLGLLNWAYEHELNVRFISYYQPTFLEAVLITIIIILSFIAIWTSMYWWAGFLQIKEYSQEFKRFVLKGPGVAICMLILLVIFWGVLYLGDLLFIAVKVNGNFGSLEFLKDFTEKNYLWVLMVEICILFGLNLLFYFNGDKRLRERNYFFLSDKEKNESKSKKQKDQKKESIKDFKTVIFESLIVQIIIMPFFFIFLLVWMSNGVFIFFWISLGFLIFYGILIMLLLKNKISIL</sequence>
<dbReference type="EMBL" id="LAZR01012690">
    <property type="protein sequence ID" value="KKM25565.1"/>
    <property type="molecule type" value="Genomic_DNA"/>
</dbReference>
<feature type="transmembrane region" description="Helical" evidence="1">
    <location>
        <begin position="265"/>
        <end position="285"/>
    </location>
</feature>
<feature type="transmembrane region" description="Helical" evidence="1">
    <location>
        <begin position="44"/>
        <end position="67"/>
    </location>
</feature>
<keyword evidence="1" id="KW-0812">Transmembrane</keyword>
<feature type="transmembrane region" description="Helical" evidence="1">
    <location>
        <begin position="175"/>
        <end position="195"/>
    </location>
</feature>
<feature type="transmembrane region" description="Helical" evidence="1">
    <location>
        <begin position="129"/>
        <end position="155"/>
    </location>
</feature>
<organism evidence="2">
    <name type="scientific">marine sediment metagenome</name>
    <dbReference type="NCBI Taxonomy" id="412755"/>
    <lineage>
        <taxon>unclassified sequences</taxon>
        <taxon>metagenomes</taxon>
        <taxon>ecological metagenomes</taxon>
    </lineage>
</organism>
<evidence type="ECO:0000256" key="1">
    <source>
        <dbReference type="SAM" id="Phobius"/>
    </source>
</evidence>
<keyword evidence="1" id="KW-0472">Membrane</keyword>